<sequence length="176" mass="18965">MKTKKLVLNSILLAIGLMLHQFTPALGFPMQPDFALATLFIIMILNKDYKTVLIAGIVTGIFTAMTTKFPGGQIPNIIDKIVTVTIVYGILYIIRERLNKNIVLGIILPIGTLISGTIFLGSASILVGLPGGASFGVLFMGVVLPAVIINLIAGFALFKVFETSLRRSGLTRDFNI</sequence>
<dbReference type="AlphaFoldDB" id="A0A1M5ZN82"/>
<dbReference type="InterPro" id="IPR031360">
    <property type="entry name" value="TrpP"/>
</dbReference>
<dbReference type="RefSeq" id="WP_073021002.1">
    <property type="nucleotide sequence ID" value="NZ_FQXU01000009.1"/>
</dbReference>
<gene>
    <name evidence="2" type="ORF">SAMN02745941_03185</name>
</gene>
<feature type="transmembrane region" description="Helical" evidence="1">
    <location>
        <begin position="7"/>
        <end position="23"/>
    </location>
</feature>
<organism evidence="2 3">
    <name type="scientific">Clostridium intestinale DSM 6191</name>
    <dbReference type="NCBI Taxonomy" id="1121320"/>
    <lineage>
        <taxon>Bacteria</taxon>
        <taxon>Bacillati</taxon>
        <taxon>Bacillota</taxon>
        <taxon>Clostridia</taxon>
        <taxon>Eubacteriales</taxon>
        <taxon>Clostridiaceae</taxon>
        <taxon>Clostridium</taxon>
    </lineage>
</organism>
<feature type="transmembrane region" description="Helical" evidence="1">
    <location>
        <begin position="106"/>
        <end position="129"/>
    </location>
</feature>
<evidence type="ECO:0000256" key="1">
    <source>
        <dbReference type="SAM" id="Phobius"/>
    </source>
</evidence>
<dbReference type="Pfam" id="PF17099">
    <property type="entry name" value="TrpP"/>
    <property type="match status" value="1"/>
</dbReference>
<feature type="transmembrane region" description="Helical" evidence="1">
    <location>
        <begin position="77"/>
        <end position="94"/>
    </location>
</feature>
<protein>
    <submittedName>
        <fullName evidence="2">Tryptophan transporter TrpP</fullName>
    </submittedName>
</protein>
<reference evidence="2 3" key="1">
    <citation type="submission" date="2016-11" db="EMBL/GenBank/DDBJ databases">
        <authorList>
            <person name="Jaros S."/>
            <person name="Januszkiewicz K."/>
            <person name="Wedrychowicz H."/>
        </authorList>
    </citation>
    <scope>NUCLEOTIDE SEQUENCE [LARGE SCALE GENOMIC DNA]</scope>
    <source>
        <strain evidence="2 3">DSM 6191</strain>
    </source>
</reference>
<accession>A0A1M5ZN82</accession>
<proteinExistence type="predicted"/>
<name>A0A1M5ZN82_9CLOT</name>
<evidence type="ECO:0000313" key="3">
    <source>
        <dbReference type="Proteomes" id="UP000184241"/>
    </source>
</evidence>
<keyword evidence="1" id="KW-0812">Transmembrane</keyword>
<evidence type="ECO:0000313" key="2">
    <source>
        <dbReference type="EMBL" id="SHI25556.1"/>
    </source>
</evidence>
<dbReference type="EMBL" id="FQXU01000009">
    <property type="protein sequence ID" value="SHI25556.1"/>
    <property type="molecule type" value="Genomic_DNA"/>
</dbReference>
<dbReference type="Proteomes" id="UP000184241">
    <property type="component" value="Unassembled WGS sequence"/>
</dbReference>
<keyword evidence="1" id="KW-1133">Transmembrane helix</keyword>
<keyword evidence="1" id="KW-0472">Membrane</keyword>
<feature type="transmembrane region" description="Helical" evidence="1">
    <location>
        <begin position="135"/>
        <end position="158"/>
    </location>
</feature>